<evidence type="ECO:0000313" key="1">
    <source>
        <dbReference type="EMBL" id="ACT16870.1"/>
    </source>
</evidence>
<name>C6E130_GEOSM</name>
<dbReference type="EMBL" id="CP001661">
    <property type="protein sequence ID" value="ACT16870.1"/>
    <property type="molecule type" value="Genomic_DNA"/>
</dbReference>
<dbReference type="KEGG" id="gem:GM21_0796"/>
<gene>
    <name evidence="1" type="ordered locus">GM21_0796</name>
</gene>
<sequence length="194" mass="22859">MTNRIQKVNSNRRGFQRLNTFFNAYEESSSPITAYNIKTDEMKKFVCENGRYDFFITLTFAKGMRLSQCCIYTNTLIHRFNSKLFGRDYRNKCCHVDGFAFLERHKNEISKNENHIHMLIKGNPKLNLHQHRDIFYRAASNILDDRDDKVFNKKCIDLRHVGDGGRARYCFKNITDQNLDRVKMIGKDGLSDNL</sequence>
<proteinExistence type="predicted"/>
<protein>
    <submittedName>
        <fullName evidence="1">Uncharacterized protein</fullName>
    </submittedName>
</protein>
<organism evidence="1">
    <name type="scientific">Geobacter sp. (strain M21)</name>
    <dbReference type="NCBI Taxonomy" id="443144"/>
    <lineage>
        <taxon>Bacteria</taxon>
        <taxon>Pseudomonadati</taxon>
        <taxon>Thermodesulfobacteriota</taxon>
        <taxon>Desulfuromonadia</taxon>
        <taxon>Geobacterales</taxon>
        <taxon>Geobacteraceae</taxon>
        <taxon>Geobacter</taxon>
    </lineage>
</organism>
<reference evidence="1" key="1">
    <citation type="submission" date="2009-07" db="EMBL/GenBank/DDBJ databases">
        <title>Complete sequence of Geobacter sp. M21.</title>
        <authorList>
            <consortium name="US DOE Joint Genome Institute"/>
            <person name="Lucas S."/>
            <person name="Copeland A."/>
            <person name="Lapidus A."/>
            <person name="Glavina del Rio T."/>
            <person name="Dalin E."/>
            <person name="Tice H."/>
            <person name="Bruce D."/>
            <person name="Goodwin L."/>
            <person name="Pitluck S."/>
            <person name="Saunders E."/>
            <person name="Brettin T."/>
            <person name="Detter J.C."/>
            <person name="Han C."/>
            <person name="Larimer F."/>
            <person name="Land M."/>
            <person name="Hauser L."/>
            <person name="Kyrpides N."/>
            <person name="Ovchinnikova G."/>
            <person name="Lovley D."/>
        </authorList>
    </citation>
    <scope>NUCLEOTIDE SEQUENCE [LARGE SCALE GENOMIC DNA]</scope>
    <source>
        <strain evidence="1">M21</strain>
    </source>
</reference>
<accession>C6E130</accession>
<dbReference type="OrthoDB" id="9850660at2"/>
<dbReference type="HOGENOM" id="CLU_1400741_0_0_7"/>
<dbReference type="AlphaFoldDB" id="C6E130"/>